<evidence type="ECO:0000313" key="4">
    <source>
        <dbReference type="Proteomes" id="UP000494115"/>
    </source>
</evidence>
<dbReference type="InterPro" id="IPR002347">
    <property type="entry name" value="SDR_fam"/>
</dbReference>
<protein>
    <submittedName>
        <fullName evidence="3">Dihydroanticapsin 7-dehydrogenase</fullName>
        <ecNumber evidence="3">1.1.1.385</ecNumber>
    </submittedName>
</protein>
<proteinExistence type="inferred from homology"/>
<evidence type="ECO:0000313" key="3">
    <source>
        <dbReference type="EMBL" id="CAB3797155.1"/>
    </source>
</evidence>
<dbReference type="EMBL" id="CADIKM010000025">
    <property type="protein sequence ID" value="CAB3797155.1"/>
    <property type="molecule type" value="Genomic_DNA"/>
</dbReference>
<reference evidence="3 4" key="1">
    <citation type="submission" date="2020-04" db="EMBL/GenBank/DDBJ databases">
        <authorList>
            <person name="De Canck E."/>
        </authorList>
    </citation>
    <scope>NUCLEOTIDE SEQUENCE [LARGE SCALE GENOMIC DNA]</scope>
    <source>
        <strain evidence="3 4">LMG 28138</strain>
    </source>
</reference>
<dbReference type="GO" id="GO:0016491">
    <property type="term" value="F:oxidoreductase activity"/>
    <property type="evidence" value="ECO:0007669"/>
    <property type="project" value="UniProtKB-KW"/>
</dbReference>
<evidence type="ECO:0000256" key="1">
    <source>
        <dbReference type="ARBA" id="ARBA00006484"/>
    </source>
</evidence>
<gene>
    <name evidence="3" type="primary">bacC_3</name>
    <name evidence="3" type="ORF">LMG28138_04199</name>
</gene>
<dbReference type="FunFam" id="3.40.50.720:FF:000084">
    <property type="entry name" value="Short-chain dehydrogenase reductase"/>
    <property type="match status" value="1"/>
</dbReference>
<dbReference type="EC" id="1.1.1.385" evidence="3"/>
<dbReference type="CDD" id="cd05233">
    <property type="entry name" value="SDR_c"/>
    <property type="match status" value="1"/>
</dbReference>
<dbReference type="Proteomes" id="UP000494115">
    <property type="component" value="Unassembled WGS sequence"/>
</dbReference>
<sequence length="253" mass="26143">MNELQGRKALITGGAQGLGKAIAELFVQRGAYVMLADINEAGAARTASELGPQARSIRCNVTVAGDFDKAVAATVDAFGAMDTLVNNAGIEIVKPLFEHSEEEFDRIMKINVTGVFLGMKHSASALVASGRGVIVNMSSAAGTNGVPLFGAYAASKAGVLQLTRTAAAELRPLGIRVNAVCPSFVDTEMVERLIPTVEAIVGVPFSDLVALKQGRLGTQLEVAEAVAYLASDAASFTTGAEFLLDGGLSASLL</sequence>
<dbReference type="PRINTS" id="PR00081">
    <property type="entry name" value="GDHRDH"/>
</dbReference>
<name>A0A6S7BRM9_9BURK</name>
<dbReference type="AlphaFoldDB" id="A0A6S7BRM9"/>
<dbReference type="RefSeq" id="WP_175106730.1">
    <property type="nucleotide sequence ID" value="NZ_CADIKM010000025.1"/>
</dbReference>
<dbReference type="PRINTS" id="PR00080">
    <property type="entry name" value="SDRFAMILY"/>
</dbReference>
<dbReference type="Gene3D" id="3.40.50.720">
    <property type="entry name" value="NAD(P)-binding Rossmann-like Domain"/>
    <property type="match status" value="1"/>
</dbReference>
<dbReference type="NCBIfam" id="NF005559">
    <property type="entry name" value="PRK07231.1"/>
    <property type="match status" value="1"/>
</dbReference>
<dbReference type="PANTHER" id="PTHR24321">
    <property type="entry name" value="DEHYDROGENASES, SHORT CHAIN"/>
    <property type="match status" value="1"/>
</dbReference>
<dbReference type="Pfam" id="PF13561">
    <property type="entry name" value="adh_short_C2"/>
    <property type="match status" value="1"/>
</dbReference>
<organism evidence="3 4">
    <name type="scientific">Pararobbsia alpina</name>
    <dbReference type="NCBI Taxonomy" id="621374"/>
    <lineage>
        <taxon>Bacteria</taxon>
        <taxon>Pseudomonadati</taxon>
        <taxon>Pseudomonadota</taxon>
        <taxon>Betaproteobacteria</taxon>
        <taxon>Burkholderiales</taxon>
        <taxon>Burkholderiaceae</taxon>
        <taxon>Pararobbsia</taxon>
    </lineage>
</organism>
<accession>A0A6S7BRM9</accession>
<keyword evidence="4" id="KW-1185">Reference proteome</keyword>
<dbReference type="InterPro" id="IPR020904">
    <property type="entry name" value="Sc_DH/Rdtase_CS"/>
</dbReference>
<dbReference type="InterPro" id="IPR036291">
    <property type="entry name" value="NAD(P)-bd_dom_sf"/>
</dbReference>
<dbReference type="PANTHER" id="PTHR24321:SF8">
    <property type="entry name" value="ESTRADIOL 17-BETA-DEHYDROGENASE 8-RELATED"/>
    <property type="match status" value="1"/>
</dbReference>
<evidence type="ECO:0000256" key="2">
    <source>
        <dbReference type="ARBA" id="ARBA00023002"/>
    </source>
</evidence>
<keyword evidence="2 3" id="KW-0560">Oxidoreductase</keyword>
<dbReference type="SUPFAM" id="SSF51735">
    <property type="entry name" value="NAD(P)-binding Rossmann-fold domains"/>
    <property type="match status" value="1"/>
</dbReference>
<dbReference type="PROSITE" id="PS00061">
    <property type="entry name" value="ADH_SHORT"/>
    <property type="match status" value="1"/>
</dbReference>
<comment type="similarity">
    <text evidence="1">Belongs to the short-chain dehydrogenases/reductases (SDR) family.</text>
</comment>